<evidence type="ECO:0000313" key="2">
    <source>
        <dbReference type="EMBL" id="CAE6470424.1"/>
    </source>
</evidence>
<gene>
    <name evidence="2" type="ORF">RDB_LOCUS175438</name>
</gene>
<dbReference type="EMBL" id="CAJMWW010000414">
    <property type="protein sequence ID" value="CAE6470424.1"/>
    <property type="molecule type" value="Genomic_DNA"/>
</dbReference>
<dbReference type="Proteomes" id="UP000663841">
    <property type="component" value="Unassembled WGS sequence"/>
</dbReference>
<comment type="caution">
    <text evidence="2">The sequence shown here is derived from an EMBL/GenBank/DDBJ whole genome shotgun (WGS) entry which is preliminary data.</text>
</comment>
<feature type="region of interest" description="Disordered" evidence="1">
    <location>
        <begin position="97"/>
        <end position="254"/>
    </location>
</feature>
<evidence type="ECO:0000313" key="3">
    <source>
        <dbReference type="Proteomes" id="UP000663841"/>
    </source>
</evidence>
<protein>
    <submittedName>
        <fullName evidence="2">Uncharacterized protein</fullName>
    </submittedName>
</protein>
<accession>A0A8H3GWX1</accession>
<feature type="compositionally biased region" description="Basic and acidic residues" evidence="1">
    <location>
        <begin position="171"/>
        <end position="185"/>
    </location>
</feature>
<feature type="compositionally biased region" description="Basic and acidic residues" evidence="1">
    <location>
        <begin position="113"/>
        <end position="122"/>
    </location>
</feature>
<evidence type="ECO:0000256" key="1">
    <source>
        <dbReference type="SAM" id="MobiDB-lite"/>
    </source>
</evidence>
<proteinExistence type="predicted"/>
<organism evidence="2 3">
    <name type="scientific">Rhizoctonia solani</name>
    <dbReference type="NCBI Taxonomy" id="456999"/>
    <lineage>
        <taxon>Eukaryota</taxon>
        <taxon>Fungi</taxon>
        <taxon>Dikarya</taxon>
        <taxon>Basidiomycota</taxon>
        <taxon>Agaricomycotina</taxon>
        <taxon>Agaricomycetes</taxon>
        <taxon>Cantharellales</taxon>
        <taxon>Ceratobasidiaceae</taxon>
        <taxon>Rhizoctonia</taxon>
    </lineage>
</organism>
<feature type="compositionally biased region" description="Basic and acidic residues" evidence="1">
    <location>
        <begin position="230"/>
        <end position="244"/>
    </location>
</feature>
<name>A0A8H3GWX1_9AGAM</name>
<reference evidence="2" key="1">
    <citation type="submission" date="2021-01" db="EMBL/GenBank/DDBJ databases">
        <authorList>
            <person name="Kaushik A."/>
        </authorList>
    </citation>
    <scope>NUCLEOTIDE SEQUENCE</scope>
    <source>
        <strain evidence="2">AG3-T5</strain>
    </source>
</reference>
<dbReference type="AlphaFoldDB" id="A0A8H3GWX1"/>
<sequence>MPHPQAVRGKIVACDCGMPDQPRIHFVSARTLYRHKKDMGLAGNDNTCNTIDTATTDNEDFGSKDDGDDFGEGINMVARVLTQGVIPNGEWASVASLKSKWRVPSSEEELEGELVKKTDKRNNASTPPPPSSEEEEEPKKSMLSARERARRKMRPRPEPSVESQEEAEAEPESKDNKAQQGKKDELEMEVEVDGELSKPQHPVSLSESNDPGYLNKVASGSKRGQKRTASRVEEFEEGGGKGDDFSSVGYQPSDDGMRVVKVTKMSVKVPDLRAVATRTRHKTA</sequence>